<organism evidence="8 9">
    <name type="scientific">Sinanodonta woodiana</name>
    <name type="common">Chinese pond mussel</name>
    <name type="synonym">Anodonta woodiana</name>
    <dbReference type="NCBI Taxonomy" id="1069815"/>
    <lineage>
        <taxon>Eukaryota</taxon>
        <taxon>Metazoa</taxon>
        <taxon>Spiralia</taxon>
        <taxon>Lophotrochozoa</taxon>
        <taxon>Mollusca</taxon>
        <taxon>Bivalvia</taxon>
        <taxon>Autobranchia</taxon>
        <taxon>Heteroconchia</taxon>
        <taxon>Palaeoheterodonta</taxon>
        <taxon>Unionida</taxon>
        <taxon>Unionoidea</taxon>
        <taxon>Unionidae</taxon>
        <taxon>Unioninae</taxon>
        <taxon>Sinanodonta</taxon>
    </lineage>
</organism>
<evidence type="ECO:0000313" key="9">
    <source>
        <dbReference type="Proteomes" id="UP001634394"/>
    </source>
</evidence>
<evidence type="ECO:0000256" key="5">
    <source>
        <dbReference type="SAM" id="Coils"/>
    </source>
</evidence>
<dbReference type="InterPro" id="IPR027370">
    <property type="entry name" value="Znf-RING_euk"/>
</dbReference>
<dbReference type="Pfam" id="PF00643">
    <property type="entry name" value="zf-B_box"/>
    <property type="match status" value="1"/>
</dbReference>
<evidence type="ECO:0000256" key="2">
    <source>
        <dbReference type="ARBA" id="ARBA00022771"/>
    </source>
</evidence>
<keyword evidence="5" id="KW-0175">Coiled coil</keyword>
<sequence>MAAKRQECSICMDDFKSPKLISCHHSFCHKCLEDYVRANLRNGRFDCPLCRKSVELPKEGVSGFQANFYIDADNELKSEKMSCDLCGPKTVAFSRCLDCEENLCPSCCHGHEKSKATKHHKISDLGTLDPEMKGKIRQRIFCDEHPDEEIKLVCQTCNVLICVLCKAISHENHASQTVANAAAEVKRTIELALNKCTERQKLLIVTAKNGEEYERKINEQEKKEMEAIELQHAKLIEAINQKVAQTKTIIRRFYENLRSEYTDQISKVRDEIKLCCVGNSNAAKILNQDTLTDIIKKGPDLEQRLSKVSSRENQTVNTILTKALFVPAEIKPSELISLIGTAEDNRVCVANKTTIRKHPN</sequence>
<dbReference type="InterPro" id="IPR000315">
    <property type="entry name" value="Znf_B-box"/>
</dbReference>
<dbReference type="Gene3D" id="4.10.830.40">
    <property type="match status" value="1"/>
</dbReference>
<protein>
    <submittedName>
        <fullName evidence="8">Uncharacterized protein</fullName>
    </submittedName>
</protein>
<name>A0ABD3Y0Z9_SINWO</name>
<dbReference type="SMART" id="SM00184">
    <property type="entry name" value="RING"/>
    <property type="match status" value="1"/>
</dbReference>
<dbReference type="PANTHER" id="PTHR25462:SF296">
    <property type="entry name" value="MEIOTIC P26, ISOFORM F"/>
    <property type="match status" value="1"/>
</dbReference>
<reference evidence="8 9" key="1">
    <citation type="submission" date="2024-11" db="EMBL/GenBank/DDBJ databases">
        <title>Chromosome-level genome assembly of the freshwater bivalve Anodonta woodiana.</title>
        <authorList>
            <person name="Chen X."/>
        </authorList>
    </citation>
    <scope>NUCLEOTIDE SEQUENCE [LARGE SCALE GENOMIC DNA]</scope>
    <source>
        <strain evidence="8">MN2024</strain>
        <tissue evidence="8">Gills</tissue>
    </source>
</reference>
<evidence type="ECO:0000259" key="7">
    <source>
        <dbReference type="PROSITE" id="PS50119"/>
    </source>
</evidence>
<dbReference type="SUPFAM" id="SSF57850">
    <property type="entry name" value="RING/U-box"/>
    <property type="match status" value="1"/>
</dbReference>
<comment type="caution">
    <text evidence="8">The sequence shown here is derived from an EMBL/GenBank/DDBJ whole genome shotgun (WGS) entry which is preliminary data.</text>
</comment>
<dbReference type="Gene3D" id="3.30.40.10">
    <property type="entry name" value="Zinc/RING finger domain, C3HC4 (zinc finger)"/>
    <property type="match status" value="1"/>
</dbReference>
<dbReference type="InterPro" id="IPR047153">
    <property type="entry name" value="TRIM45/56/19-like"/>
</dbReference>
<dbReference type="EMBL" id="JBJQND010000001">
    <property type="protein sequence ID" value="KAL3892157.1"/>
    <property type="molecule type" value="Genomic_DNA"/>
</dbReference>
<gene>
    <name evidence="8" type="ORF">ACJMK2_004391</name>
</gene>
<dbReference type="SMART" id="SM00336">
    <property type="entry name" value="BBOX"/>
    <property type="match status" value="2"/>
</dbReference>
<keyword evidence="9" id="KW-1185">Reference proteome</keyword>
<dbReference type="InterPro" id="IPR001841">
    <property type="entry name" value="Znf_RING"/>
</dbReference>
<dbReference type="PROSITE" id="PS50089">
    <property type="entry name" value="ZF_RING_2"/>
    <property type="match status" value="1"/>
</dbReference>
<dbReference type="PROSITE" id="PS50119">
    <property type="entry name" value="ZF_BBOX"/>
    <property type="match status" value="1"/>
</dbReference>
<feature type="domain" description="B box-type" evidence="7">
    <location>
        <begin position="137"/>
        <end position="178"/>
    </location>
</feature>
<keyword evidence="1" id="KW-0479">Metal-binding</keyword>
<evidence type="ECO:0000313" key="8">
    <source>
        <dbReference type="EMBL" id="KAL3892157.1"/>
    </source>
</evidence>
<dbReference type="SUPFAM" id="SSF57845">
    <property type="entry name" value="B-box zinc-binding domain"/>
    <property type="match status" value="1"/>
</dbReference>
<dbReference type="InterPro" id="IPR017907">
    <property type="entry name" value="Znf_RING_CS"/>
</dbReference>
<dbReference type="AlphaFoldDB" id="A0ABD3Y0Z9"/>
<keyword evidence="2 4" id="KW-0863">Zinc-finger</keyword>
<evidence type="ECO:0000256" key="4">
    <source>
        <dbReference type="PROSITE-ProRule" id="PRU00024"/>
    </source>
</evidence>
<dbReference type="PANTHER" id="PTHR25462">
    <property type="entry name" value="BONUS, ISOFORM C-RELATED"/>
    <property type="match status" value="1"/>
</dbReference>
<dbReference type="Gene3D" id="3.30.160.60">
    <property type="entry name" value="Classic Zinc Finger"/>
    <property type="match status" value="1"/>
</dbReference>
<dbReference type="PROSITE" id="PS00518">
    <property type="entry name" value="ZF_RING_1"/>
    <property type="match status" value="1"/>
</dbReference>
<dbReference type="GO" id="GO:0008270">
    <property type="term" value="F:zinc ion binding"/>
    <property type="evidence" value="ECO:0007669"/>
    <property type="project" value="UniProtKB-KW"/>
</dbReference>
<evidence type="ECO:0000259" key="6">
    <source>
        <dbReference type="PROSITE" id="PS50089"/>
    </source>
</evidence>
<dbReference type="InterPro" id="IPR013083">
    <property type="entry name" value="Znf_RING/FYVE/PHD"/>
</dbReference>
<keyword evidence="3" id="KW-0862">Zinc</keyword>
<evidence type="ECO:0000256" key="1">
    <source>
        <dbReference type="ARBA" id="ARBA00022723"/>
    </source>
</evidence>
<dbReference type="Proteomes" id="UP001634394">
    <property type="component" value="Unassembled WGS sequence"/>
</dbReference>
<evidence type="ECO:0000256" key="3">
    <source>
        <dbReference type="ARBA" id="ARBA00022833"/>
    </source>
</evidence>
<feature type="coiled-coil region" evidence="5">
    <location>
        <begin position="210"/>
        <end position="238"/>
    </location>
</feature>
<accession>A0ABD3Y0Z9</accession>
<proteinExistence type="predicted"/>
<feature type="domain" description="RING-type" evidence="6">
    <location>
        <begin position="8"/>
        <end position="51"/>
    </location>
</feature>
<dbReference type="Pfam" id="PF13445">
    <property type="entry name" value="zf-RING_UBOX"/>
    <property type="match status" value="1"/>
</dbReference>